<keyword evidence="6" id="KW-0547">Nucleotide-binding</keyword>
<dbReference type="Pfam" id="PF02518">
    <property type="entry name" value="HATPase_c"/>
    <property type="match status" value="1"/>
</dbReference>
<evidence type="ECO:0000256" key="4">
    <source>
        <dbReference type="ARBA" id="ARBA00022553"/>
    </source>
</evidence>
<evidence type="ECO:0000256" key="3">
    <source>
        <dbReference type="ARBA" id="ARBA00012438"/>
    </source>
</evidence>
<dbReference type="InterPro" id="IPR005467">
    <property type="entry name" value="His_kinase_dom"/>
</dbReference>
<dbReference type="SUPFAM" id="SSF55874">
    <property type="entry name" value="ATPase domain of HSP90 chaperone/DNA topoisomerase II/histidine kinase"/>
    <property type="match status" value="1"/>
</dbReference>
<keyword evidence="11" id="KW-0472">Membrane</keyword>
<keyword evidence="11" id="KW-1133">Transmembrane helix</keyword>
<dbReference type="GO" id="GO:0000155">
    <property type="term" value="F:phosphorelay sensor kinase activity"/>
    <property type="evidence" value="ECO:0007669"/>
    <property type="project" value="InterPro"/>
</dbReference>
<dbReference type="PANTHER" id="PTHR24421:SF10">
    <property type="entry name" value="NITRATE_NITRITE SENSOR PROTEIN NARQ"/>
    <property type="match status" value="1"/>
</dbReference>
<dbReference type="EC" id="2.7.13.3" evidence="3"/>
<dbReference type="GO" id="GO:0016020">
    <property type="term" value="C:membrane"/>
    <property type="evidence" value="ECO:0007669"/>
    <property type="project" value="UniProtKB-SubCell"/>
</dbReference>
<dbReference type="PANTHER" id="PTHR24421">
    <property type="entry name" value="NITRATE/NITRITE SENSOR PROTEIN NARX-RELATED"/>
    <property type="match status" value="1"/>
</dbReference>
<dbReference type="CDD" id="cd06225">
    <property type="entry name" value="HAMP"/>
    <property type="match status" value="1"/>
</dbReference>
<keyword evidence="4" id="KW-0597">Phosphoprotein</keyword>
<dbReference type="Pfam" id="PF07730">
    <property type="entry name" value="HisKA_3"/>
    <property type="match status" value="1"/>
</dbReference>
<dbReference type="InterPro" id="IPR050482">
    <property type="entry name" value="Sensor_HK_TwoCompSys"/>
</dbReference>
<dbReference type="PROSITE" id="PS50109">
    <property type="entry name" value="HIS_KIN"/>
    <property type="match status" value="1"/>
</dbReference>
<comment type="catalytic activity">
    <reaction evidence="1">
        <text>ATP + protein L-histidine = ADP + protein N-phospho-L-histidine.</text>
        <dbReference type="EC" id="2.7.13.3"/>
    </reaction>
</comment>
<dbReference type="InterPro" id="IPR036890">
    <property type="entry name" value="HATPase_C_sf"/>
</dbReference>
<evidence type="ECO:0000256" key="8">
    <source>
        <dbReference type="ARBA" id="ARBA00022840"/>
    </source>
</evidence>
<keyword evidence="5" id="KW-0808">Transferase</keyword>
<evidence type="ECO:0000256" key="5">
    <source>
        <dbReference type="ARBA" id="ARBA00022679"/>
    </source>
</evidence>
<dbReference type="SMART" id="SM00304">
    <property type="entry name" value="HAMP"/>
    <property type="match status" value="1"/>
</dbReference>
<evidence type="ECO:0000259" key="13">
    <source>
        <dbReference type="PROSITE" id="PS50885"/>
    </source>
</evidence>
<accession>A0A7C5KD15</accession>
<name>A0A7C5KD15_9BACT</name>
<evidence type="ECO:0000256" key="2">
    <source>
        <dbReference type="ARBA" id="ARBA00004370"/>
    </source>
</evidence>
<keyword evidence="8" id="KW-0067">ATP-binding</keyword>
<evidence type="ECO:0000313" key="14">
    <source>
        <dbReference type="EMBL" id="HHI65700.1"/>
    </source>
</evidence>
<sequence>MSLKTKILIINIFSIFIITLGIALGIKIILTQNFEDRLILRTKNIASTLSNSIIEPLLSNNIYSAHQILLQYKENNPEISYINVISNQNDVLCSTFSSGFPKELYLLQISSTEIDTKVFSSEIGKIIDVKYPIADGALGYIHIGVTEKETEKRIQEIIEKILLFGLFINLLASILLYKLTNSITNNLRKLTLYAKDIALGKKVSQPTIKTNDEAGELFISFKHMLTALEKSAKEELKLITKLKDEEIKRELLKRTMETTEKERQRISMEIHDSVMQNLASINIMLKIFQSKLDQSKRLEIESIQKLIDKTIGELRNIAKNLRPPQLEKLGLKSSLESFFDEIEKRHNLKINFDFSINEEKLDWTWSINTYRIIQEAISNIVKHSEANSASISVKEIDNKIELEIKDDGKGFDVEEILNKKIDRLGIIDMKERTKTYGGEFIINSIKGGGTVVKISFPKPKNNDNS</sequence>
<evidence type="ECO:0000256" key="10">
    <source>
        <dbReference type="SAM" id="Coils"/>
    </source>
</evidence>
<evidence type="ECO:0000256" key="1">
    <source>
        <dbReference type="ARBA" id="ARBA00000085"/>
    </source>
</evidence>
<dbReference type="PROSITE" id="PS50885">
    <property type="entry name" value="HAMP"/>
    <property type="match status" value="1"/>
</dbReference>
<keyword evidence="11" id="KW-0812">Transmembrane</keyword>
<keyword evidence="9" id="KW-0902">Two-component regulatory system</keyword>
<dbReference type="Gene3D" id="3.30.565.10">
    <property type="entry name" value="Histidine kinase-like ATPase, C-terminal domain"/>
    <property type="match status" value="1"/>
</dbReference>
<proteinExistence type="predicted"/>
<protein>
    <recommendedName>
        <fullName evidence="3">histidine kinase</fullName>
        <ecNumber evidence="3">2.7.13.3</ecNumber>
    </recommendedName>
</protein>
<evidence type="ECO:0000256" key="7">
    <source>
        <dbReference type="ARBA" id="ARBA00022777"/>
    </source>
</evidence>
<organism evidence="14">
    <name type="scientific">Thermodesulfobium narugense</name>
    <dbReference type="NCBI Taxonomy" id="184064"/>
    <lineage>
        <taxon>Bacteria</taxon>
        <taxon>Pseudomonadati</taxon>
        <taxon>Thermodesulfobiota</taxon>
        <taxon>Thermodesulfobiia</taxon>
        <taxon>Thermodesulfobiales</taxon>
        <taxon>Thermodesulfobiaceae</taxon>
        <taxon>Thermodesulfobium</taxon>
    </lineage>
</organism>
<dbReference type="InterPro" id="IPR003660">
    <property type="entry name" value="HAMP_dom"/>
</dbReference>
<reference evidence="14" key="1">
    <citation type="journal article" date="2020" name="mSystems">
        <title>Genome- and Community-Level Interaction Insights into Carbon Utilization and Element Cycling Functions of Hydrothermarchaeota in Hydrothermal Sediment.</title>
        <authorList>
            <person name="Zhou Z."/>
            <person name="Liu Y."/>
            <person name="Xu W."/>
            <person name="Pan J."/>
            <person name="Luo Z.H."/>
            <person name="Li M."/>
        </authorList>
    </citation>
    <scope>NUCLEOTIDE SEQUENCE [LARGE SCALE GENOMIC DNA]</scope>
    <source>
        <strain evidence="14">SpSt-1019</strain>
    </source>
</reference>
<dbReference type="AlphaFoldDB" id="A0A7C5KD15"/>
<gene>
    <name evidence="14" type="ORF">ENL70_04045</name>
</gene>
<dbReference type="GO" id="GO:0046983">
    <property type="term" value="F:protein dimerization activity"/>
    <property type="evidence" value="ECO:0007669"/>
    <property type="project" value="InterPro"/>
</dbReference>
<dbReference type="EMBL" id="DRUY01000134">
    <property type="protein sequence ID" value="HHI65700.1"/>
    <property type="molecule type" value="Genomic_DNA"/>
</dbReference>
<evidence type="ECO:0000256" key="9">
    <source>
        <dbReference type="ARBA" id="ARBA00023012"/>
    </source>
</evidence>
<dbReference type="GO" id="GO:0005524">
    <property type="term" value="F:ATP binding"/>
    <property type="evidence" value="ECO:0007669"/>
    <property type="project" value="UniProtKB-KW"/>
</dbReference>
<feature type="transmembrane region" description="Helical" evidence="11">
    <location>
        <begin position="6"/>
        <end position="30"/>
    </location>
</feature>
<comment type="subcellular location">
    <subcellularLocation>
        <location evidence="2">Membrane</location>
    </subcellularLocation>
</comment>
<comment type="caution">
    <text evidence="14">The sequence shown here is derived from an EMBL/GenBank/DDBJ whole genome shotgun (WGS) entry which is preliminary data.</text>
</comment>
<feature type="coiled-coil region" evidence="10">
    <location>
        <begin position="225"/>
        <end position="269"/>
    </location>
</feature>
<evidence type="ECO:0000259" key="12">
    <source>
        <dbReference type="PROSITE" id="PS50109"/>
    </source>
</evidence>
<evidence type="ECO:0000256" key="6">
    <source>
        <dbReference type="ARBA" id="ARBA00022741"/>
    </source>
</evidence>
<dbReference type="InterPro" id="IPR011712">
    <property type="entry name" value="Sig_transdc_His_kin_sub3_dim/P"/>
</dbReference>
<feature type="domain" description="HAMP" evidence="13">
    <location>
        <begin position="181"/>
        <end position="233"/>
    </location>
</feature>
<dbReference type="CDD" id="cd16917">
    <property type="entry name" value="HATPase_UhpB-NarQ-NarX-like"/>
    <property type="match status" value="1"/>
</dbReference>
<dbReference type="InterPro" id="IPR003594">
    <property type="entry name" value="HATPase_dom"/>
</dbReference>
<feature type="domain" description="Histidine kinase" evidence="12">
    <location>
        <begin position="269"/>
        <end position="460"/>
    </location>
</feature>
<dbReference type="Gene3D" id="1.20.5.1930">
    <property type="match status" value="1"/>
</dbReference>
<evidence type="ECO:0000256" key="11">
    <source>
        <dbReference type="SAM" id="Phobius"/>
    </source>
</evidence>
<dbReference type="Gene3D" id="6.10.340.10">
    <property type="match status" value="1"/>
</dbReference>
<keyword evidence="10" id="KW-0175">Coiled coil</keyword>
<keyword evidence="7 14" id="KW-0418">Kinase</keyword>